<evidence type="ECO:0000256" key="8">
    <source>
        <dbReference type="RuleBase" id="RU003355"/>
    </source>
</evidence>
<dbReference type="PROSITE" id="PS00137">
    <property type="entry name" value="SUBTILASE_HIS"/>
    <property type="match status" value="1"/>
</dbReference>
<dbReference type="InterPro" id="IPR037045">
    <property type="entry name" value="S8pro/Inhibitor_I9_sf"/>
</dbReference>
<dbReference type="Gene3D" id="3.40.50.200">
    <property type="entry name" value="Peptidase S8/S53 domain"/>
    <property type="match status" value="1"/>
</dbReference>
<dbReference type="CDD" id="cd04077">
    <property type="entry name" value="Peptidases_S8_PCSK9_ProteinaseK_like"/>
    <property type="match status" value="1"/>
</dbReference>
<dbReference type="PROSITE" id="PS50853">
    <property type="entry name" value="FN3"/>
    <property type="match status" value="5"/>
</dbReference>
<feature type="domain" description="Fibronectin type-III" evidence="11">
    <location>
        <begin position="789"/>
        <end position="891"/>
    </location>
</feature>
<sequence>MNRWKAVIAAASAAVALVATGGHAAAAPTDPAVGRERVIVQLKARADVQSVADQQGRGGGRVRHVYEHVLDGFAAELPAQAVAALRKNPKVESVTPDVQTHGSTTQVDPPWGLDRIDQRPTAPDGGYSYDTTGAGVTVYVVDSGIRFSHTEFGGRASSGYDFVDGDSDASDCAGHGTHVAGTIGGRTYGVAKDVRLVSLRVFACTNGGWSSDTIAAFDWAVAHKQGPSVINYSGSGGADDLTDEAAARATAAGIPVVVAAANDNTDACTKSPARAPSAITVAASDSSDVRAWFSNYGPCVDLFAPGVSVLSSTMDSDTSSGYMSGTSMATPHVAGAVARYLQSNPSASVAQVTDALRSSATTGVVVDPQSANSGLLHVAPPAATVPGAATTVSAAQVGTTQTATLSWAPPASDGGSAITGYRVSRNGTDTNGTGPWSTTVSAATRSFSFGALAYGSSYTFTVAALNAVGTGTSTSAAPVTITRPATTVPGAPTTVSAAQAGTTQTATLSWAPPASDGGSAVTGYQVSRNGTDTNGTGPWSTTVSATARTFSFGSLAYGSSYTFTVAALNAVGTGTSTSAAPVTITRPATTVPGAPTTVSAAQVGTSQSATLSWAPPASDGGSAITGYRVSRNGTDTNGTGPWSTTVSAATRSFTFGALAYGSSYTFTVAAINAVGTGTSTSPAAVTVKRATVPDAPTGVSAARGNASASVSWTAPSWPGTSAITGYRIRRYAGTSTTVQATTTVAASARSFTATGLTNGTGYSFDVTAVNASGLGAVSARTAVVTPATVPGAPVVGTATSGASGGSITATATWSAPASSGGSSITGYRVSALRMSSSGTVLGTTVSSTQPASARSLSMTLPQTGTYRFTVQALNAVGAGSQSARSNAVTGQ</sequence>
<protein>
    <submittedName>
        <fullName evidence="12">Subtilisin family serine protease</fullName>
    </submittedName>
</protein>
<feature type="domain" description="Fibronectin type-III" evidence="11">
    <location>
        <begin position="385"/>
        <end position="485"/>
    </location>
</feature>
<evidence type="ECO:0000256" key="7">
    <source>
        <dbReference type="PROSITE-ProRule" id="PRU01240"/>
    </source>
</evidence>
<feature type="active site" description="Charge relay system" evidence="7">
    <location>
        <position position="175"/>
    </location>
</feature>
<dbReference type="OrthoDB" id="9766923at2"/>
<dbReference type="PROSITE" id="PS00136">
    <property type="entry name" value="SUBTILASE_ASP"/>
    <property type="match status" value="1"/>
</dbReference>
<evidence type="ECO:0000313" key="12">
    <source>
        <dbReference type="EMBL" id="PRY12163.1"/>
    </source>
</evidence>
<dbReference type="Proteomes" id="UP000238083">
    <property type="component" value="Unassembled WGS sequence"/>
</dbReference>
<dbReference type="InterPro" id="IPR015500">
    <property type="entry name" value="Peptidase_S8_subtilisin-rel"/>
</dbReference>
<keyword evidence="3 7" id="KW-0378">Hydrolase</keyword>
<dbReference type="GO" id="GO:0005615">
    <property type="term" value="C:extracellular space"/>
    <property type="evidence" value="ECO:0007669"/>
    <property type="project" value="TreeGrafter"/>
</dbReference>
<accession>A0A2T0QZQ2</accession>
<dbReference type="AlphaFoldDB" id="A0A2T0QZQ2"/>
<evidence type="ECO:0000259" key="11">
    <source>
        <dbReference type="PROSITE" id="PS50853"/>
    </source>
</evidence>
<dbReference type="SUPFAM" id="SSF54897">
    <property type="entry name" value="Protease propeptides/inhibitors"/>
    <property type="match status" value="1"/>
</dbReference>
<dbReference type="PRINTS" id="PR00723">
    <property type="entry name" value="SUBTILISIN"/>
</dbReference>
<keyword evidence="2 7" id="KW-0645">Protease</keyword>
<dbReference type="Gene3D" id="2.60.40.10">
    <property type="entry name" value="Immunoglobulins"/>
    <property type="match status" value="5"/>
</dbReference>
<keyword evidence="5" id="KW-0326">Glycosidase</keyword>
<dbReference type="RefSeq" id="WP_106213716.1">
    <property type="nucleotide sequence ID" value="NZ_PVZF01000011.1"/>
</dbReference>
<dbReference type="CDD" id="cd00063">
    <property type="entry name" value="FN3"/>
    <property type="match status" value="4"/>
</dbReference>
<dbReference type="SUPFAM" id="SSF49265">
    <property type="entry name" value="Fibronectin type III"/>
    <property type="match status" value="3"/>
</dbReference>
<dbReference type="InterPro" id="IPR034193">
    <property type="entry name" value="PCSK9_ProteinaseK-like"/>
</dbReference>
<dbReference type="InterPro" id="IPR000209">
    <property type="entry name" value="Peptidase_S8/S53_dom"/>
</dbReference>
<dbReference type="PROSITE" id="PS51892">
    <property type="entry name" value="SUBTILASE"/>
    <property type="match status" value="1"/>
</dbReference>
<feature type="signal peptide" evidence="10">
    <location>
        <begin position="1"/>
        <end position="24"/>
    </location>
</feature>
<dbReference type="Pfam" id="PF00082">
    <property type="entry name" value="Peptidase_S8"/>
    <property type="match status" value="1"/>
</dbReference>
<feature type="domain" description="Fibronectin type-III" evidence="11">
    <location>
        <begin position="692"/>
        <end position="788"/>
    </location>
</feature>
<dbReference type="InterPro" id="IPR022398">
    <property type="entry name" value="Peptidase_S8_His-AS"/>
</dbReference>
<keyword evidence="6" id="KW-0624">Polysaccharide degradation</keyword>
<organism evidence="12 13">
    <name type="scientific">Kineococcus rhizosphaerae</name>
    <dbReference type="NCBI Taxonomy" id="559628"/>
    <lineage>
        <taxon>Bacteria</taxon>
        <taxon>Bacillati</taxon>
        <taxon>Actinomycetota</taxon>
        <taxon>Actinomycetes</taxon>
        <taxon>Kineosporiales</taxon>
        <taxon>Kineosporiaceae</taxon>
        <taxon>Kineococcus</taxon>
    </lineage>
</organism>
<feature type="active site" description="Charge relay system" evidence="7">
    <location>
        <position position="327"/>
    </location>
</feature>
<dbReference type="InterPro" id="IPR036116">
    <property type="entry name" value="FN3_sf"/>
</dbReference>
<dbReference type="InterPro" id="IPR003961">
    <property type="entry name" value="FN3_dom"/>
</dbReference>
<reference evidence="12 13" key="1">
    <citation type="submission" date="2018-03" db="EMBL/GenBank/DDBJ databases">
        <title>Genomic Encyclopedia of Archaeal and Bacterial Type Strains, Phase II (KMG-II): from individual species to whole genera.</title>
        <authorList>
            <person name="Goeker M."/>
        </authorList>
    </citation>
    <scope>NUCLEOTIDE SEQUENCE [LARGE SCALE GENOMIC DNA]</scope>
    <source>
        <strain evidence="12 13">DSM 19711</strain>
    </source>
</reference>
<feature type="compositionally biased region" description="Polar residues" evidence="9">
    <location>
        <begin position="96"/>
        <end position="107"/>
    </location>
</feature>
<dbReference type="InterPro" id="IPR023827">
    <property type="entry name" value="Peptidase_S8_Asp-AS"/>
</dbReference>
<dbReference type="GO" id="GO:0016798">
    <property type="term" value="F:hydrolase activity, acting on glycosyl bonds"/>
    <property type="evidence" value="ECO:0007669"/>
    <property type="project" value="UniProtKB-KW"/>
</dbReference>
<dbReference type="Pfam" id="PF05922">
    <property type="entry name" value="Inhibitor_I9"/>
    <property type="match status" value="1"/>
</dbReference>
<evidence type="ECO:0000256" key="3">
    <source>
        <dbReference type="ARBA" id="ARBA00022801"/>
    </source>
</evidence>
<keyword evidence="6" id="KW-0119">Carbohydrate metabolism</keyword>
<feature type="region of interest" description="Disordered" evidence="9">
    <location>
        <begin position="93"/>
        <end position="116"/>
    </location>
</feature>
<dbReference type="PROSITE" id="PS00138">
    <property type="entry name" value="SUBTILASE_SER"/>
    <property type="match status" value="1"/>
</dbReference>
<feature type="domain" description="Fibronectin type-III" evidence="11">
    <location>
        <begin position="594"/>
        <end position="690"/>
    </location>
</feature>
<dbReference type="GO" id="GO:0000272">
    <property type="term" value="P:polysaccharide catabolic process"/>
    <property type="evidence" value="ECO:0007669"/>
    <property type="project" value="UniProtKB-KW"/>
</dbReference>
<keyword evidence="13" id="KW-1185">Reference proteome</keyword>
<dbReference type="PANTHER" id="PTHR43806:SF11">
    <property type="entry name" value="CEREVISIN-RELATED"/>
    <property type="match status" value="1"/>
</dbReference>
<dbReference type="InterPro" id="IPR010259">
    <property type="entry name" value="S8pro/Inhibitor_I9"/>
</dbReference>
<name>A0A2T0QZQ2_9ACTN</name>
<dbReference type="GO" id="GO:0006508">
    <property type="term" value="P:proteolysis"/>
    <property type="evidence" value="ECO:0007669"/>
    <property type="project" value="UniProtKB-KW"/>
</dbReference>
<proteinExistence type="inferred from homology"/>
<feature type="active site" description="Charge relay system" evidence="7">
    <location>
        <position position="142"/>
    </location>
</feature>
<gene>
    <name evidence="12" type="ORF">CLV37_111120</name>
</gene>
<feature type="domain" description="Fibronectin type-III" evidence="11">
    <location>
        <begin position="491"/>
        <end position="588"/>
    </location>
</feature>
<evidence type="ECO:0000256" key="1">
    <source>
        <dbReference type="ARBA" id="ARBA00011073"/>
    </source>
</evidence>
<dbReference type="SMART" id="SM00060">
    <property type="entry name" value="FN3"/>
    <property type="match status" value="5"/>
</dbReference>
<dbReference type="SUPFAM" id="SSF52743">
    <property type="entry name" value="Subtilisin-like"/>
    <property type="match status" value="1"/>
</dbReference>
<dbReference type="EMBL" id="PVZF01000011">
    <property type="protein sequence ID" value="PRY12163.1"/>
    <property type="molecule type" value="Genomic_DNA"/>
</dbReference>
<dbReference type="InterPro" id="IPR013783">
    <property type="entry name" value="Ig-like_fold"/>
</dbReference>
<evidence type="ECO:0000256" key="4">
    <source>
        <dbReference type="ARBA" id="ARBA00022825"/>
    </source>
</evidence>
<dbReference type="PRINTS" id="PR00014">
    <property type="entry name" value="FNTYPEIII"/>
</dbReference>
<dbReference type="GO" id="GO:0004252">
    <property type="term" value="F:serine-type endopeptidase activity"/>
    <property type="evidence" value="ECO:0007669"/>
    <property type="project" value="UniProtKB-UniRule"/>
</dbReference>
<comment type="similarity">
    <text evidence="1 7 8">Belongs to the peptidase S8 family.</text>
</comment>
<dbReference type="InterPro" id="IPR023828">
    <property type="entry name" value="Peptidase_S8_Ser-AS"/>
</dbReference>
<dbReference type="FunFam" id="3.40.50.200:FF:000014">
    <property type="entry name" value="Proteinase K"/>
    <property type="match status" value="1"/>
</dbReference>
<dbReference type="Pfam" id="PF00041">
    <property type="entry name" value="fn3"/>
    <property type="match status" value="5"/>
</dbReference>
<dbReference type="PANTHER" id="PTHR43806">
    <property type="entry name" value="PEPTIDASE S8"/>
    <property type="match status" value="1"/>
</dbReference>
<evidence type="ECO:0000256" key="6">
    <source>
        <dbReference type="ARBA" id="ARBA00023326"/>
    </source>
</evidence>
<comment type="caution">
    <text evidence="12">The sequence shown here is derived from an EMBL/GenBank/DDBJ whole genome shotgun (WGS) entry which is preliminary data.</text>
</comment>
<dbReference type="Gene3D" id="3.30.70.80">
    <property type="entry name" value="Peptidase S8 propeptide/proteinase inhibitor I9"/>
    <property type="match status" value="1"/>
</dbReference>
<dbReference type="InterPro" id="IPR050131">
    <property type="entry name" value="Peptidase_S8_subtilisin-like"/>
</dbReference>
<evidence type="ECO:0000256" key="10">
    <source>
        <dbReference type="SAM" id="SignalP"/>
    </source>
</evidence>
<feature type="chain" id="PRO_5038599780" evidence="10">
    <location>
        <begin position="25"/>
        <end position="891"/>
    </location>
</feature>
<keyword evidence="4 7" id="KW-0720">Serine protease</keyword>
<evidence type="ECO:0000256" key="9">
    <source>
        <dbReference type="SAM" id="MobiDB-lite"/>
    </source>
</evidence>
<dbReference type="InterPro" id="IPR036852">
    <property type="entry name" value="Peptidase_S8/S53_dom_sf"/>
</dbReference>
<evidence type="ECO:0000256" key="2">
    <source>
        <dbReference type="ARBA" id="ARBA00022670"/>
    </source>
</evidence>
<keyword evidence="10" id="KW-0732">Signal</keyword>
<evidence type="ECO:0000313" key="13">
    <source>
        <dbReference type="Proteomes" id="UP000238083"/>
    </source>
</evidence>
<evidence type="ECO:0000256" key="5">
    <source>
        <dbReference type="ARBA" id="ARBA00023295"/>
    </source>
</evidence>